<dbReference type="EMBL" id="LVEN01000012">
    <property type="protein sequence ID" value="OCB75888.1"/>
    <property type="molecule type" value="Genomic_DNA"/>
</dbReference>
<gene>
    <name evidence="3" type="ORF">FLP_08095</name>
</gene>
<evidence type="ECO:0000313" key="4">
    <source>
        <dbReference type="Proteomes" id="UP000093343"/>
    </source>
</evidence>
<name>A0ABX2XKP3_9FLAO</name>
<dbReference type="InterPro" id="IPR052043">
    <property type="entry name" value="PolySaccharide_Degr_Enz"/>
</dbReference>
<sequence length="377" mass="43368">MLKMKKLLLFFAICLSYTNSANAQQAFDKKLVLKQMILANDYFMQKWPETGKTIITNKERPSNIWTRGVYYEGLMALHEIYPKEAYYDYAYAWSEFHKWGFNGGNTTRNADNYCAAQTYIDLYNLEPDAKKLKNTKTNMNMLLNTPQLDDWSWIDAIQMGMPVFAKLGVLEKDNRYFEKMYQMYMYSRDKHGDHGLYNPKDGLWWRDADFDPPYKEPNGEDCYWSRGNGWVIGALAKVLSIIPENAPHRAQYVKDLKAMAAALVPIQRADGFWNVSLHDPTNFGEKETSGTALFVYAIAYGINSGILKKETYLPVVQKAWNAMTTESLHTNGFLGYLQSTGKEPKDGQPLSYDKIPDFEDYGLGCFLLAGSEIYKMK</sequence>
<feature type="chain" id="PRO_5047308708" evidence="2">
    <location>
        <begin position="24"/>
        <end position="377"/>
    </location>
</feature>
<keyword evidence="2" id="KW-0732">Signal</keyword>
<dbReference type="InterPro" id="IPR010905">
    <property type="entry name" value="Glyco_hydro_88"/>
</dbReference>
<keyword evidence="1 3" id="KW-0378">Hydrolase</keyword>
<proteinExistence type="predicted"/>
<dbReference type="PANTHER" id="PTHR33886">
    <property type="entry name" value="UNSATURATED RHAMNOGALACTURONAN HYDROLASE (EUROFUNG)"/>
    <property type="match status" value="1"/>
</dbReference>
<dbReference type="InterPro" id="IPR012341">
    <property type="entry name" value="6hp_glycosidase-like_sf"/>
</dbReference>
<comment type="caution">
    <text evidence="3">The sequence shown here is derived from an EMBL/GenBank/DDBJ whole genome shotgun (WGS) entry which is preliminary data.</text>
</comment>
<organism evidence="3 4">
    <name type="scientific">Flavobacterium piscis</name>
    <dbReference type="NCBI Taxonomy" id="1114874"/>
    <lineage>
        <taxon>Bacteria</taxon>
        <taxon>Pseudomonadati</taxon>
        <taxon>Bacteroidota</taxon>
        <taxon>Flavobacteriia</taxon>
        <taxon>Flavobacteriales</taxon>
        <taxon>Flavobacteriaceae</taxon>
        <taxon>Flavobacterium</taxon>
    </lineage>
</organism>
<dbReference type="Gene3D" id="1.50.10.10">
    <property type="match status" value="1"/>
</dbReference>
<evidence type="ECO:0000256" key="2">
    <source>
        <dbReference type="SAM" id="SignalP"/>
    </source>
</evidence>
<dbReference type="GO" id="GO:0016787">
    <property type="term" value="F:hydrolase activity"/>
    <property type="evidence" value="ECO:0007669"/>
    <property type="project" value="UniProtKB-KW"/>
</dbReference>
<dbReference type="Proteomes" id="UP000093343">
    <property type="component" value="Unassembled WGS sequence"/>
</dbReference>
<dbReference type="PANTHER" id="PTHR33886:SF8">
    <property type="entry name" value="UNSATURATED RHAMNOGALACTURONAN HYDROLASE (EUROFUNG)"/>
    <property type="match status" value="1"/>
</dbReference>
<evidence type="ECO:0000313" key="3">
    <source>
        <dbReference type="EMBL" id="OCB75888.1"/>
    </source>
</evidence>
<protein>
    <submittedName>
        <fullName evidence="3">Glycosyl hydrolase family 88</fullName>
    </submittedName>
</protein>
<accession>A0ABX2XKP3</accession>
<dbReference type="InterPro" id="IPR008928">
    <property type="entry name" value="6-hairpin_glycosidase_sf"/>
</dbReference>
<dbReference type="SUPFAM" id="SSF48208">
    <property type="entry name" value="Six-hairpin glycosidases"/>
    <property type="match status" value="1"/>
</dbReference>
<evidence type="ECO:0000256" key="1">
    <source>
        <dbReference type="ARBA" id="ARBA00022801"/>
    </source>
</evidence>
<dbReference type="Pfam" id="PF07470">
    <property type="entry name" value="Glyco_hydro_88"/>
    <property type="match status" value="1"/>
</dbReference>
<feature type="signal peptide" evidence="2">
    <location>
        <begin position="1"/>
        <end position="23"/>
    </location>
</feature>
<keyword evidence="4" id="KW-1185">Reference proteome</keyword>
<reference evidence="4" key="1">
    <citation type="submission" date="2016-03" db="EMBL/GenBank/DDBJ databases">
        <title>Draft genome sequence of Paenibacillus glacialis DSM 22343.</title>
        <authorList>
            <person name="Shin S.-K."/>
            <person name="Yi H."/>
        </authorList>
    </citation>
    <scope>NUCLEOTIDE SEQUENCE [LARGE SCALE GENOMIC DNA]</scope>
    <source>
        <strain evidence="4">CCUG 60099</strain>
    </source>
</reference>